<accession>A0ABW9RTM9</accession>
<sequence>APFDYKQHAYGLTIRNYERGLITTNDLLATYAYTVYLTKVSKISFGLSAGVTSTDIDFNQIDDPDDPILDEFLRNNIQPIANFGFKLKTKSGLNLGITIPKLFKPALLNTQDFQNYEFSPFDEVLFSTYFKRRIDKKIVTRRIKGIRRRVAIEDAYAPLQMYLLYRYSKVADERIEVLTTLHLHEDFWIGGGYRLNYGAFGLLGFNISSFSFAYAYEPASNLVEGYSSGTHELQLTINIGEKKKLERTKPILRTIEKTETHRARYSADDISEGGGEDKGGDRPKKYYVVIKTFKDFDSADAFVRRMKEERELYTNIFYNKVDNKYHVYTYQTFKLKEANEQKRALQELTKYKSVTIIAIEQ</sequence>
<proteinExistence type="predicted"/>
<dbReference type="NCBIfam" id="TIGR03519">
    <property type="entry name" value="T9SS_PorP_fam"/>
    <property type="match status" value="1"/>
</dbReference>
<name>A0ABW9RTM9_9BACT</name>
<reference evidence="2 3" key="1">
    <citation type="submission" date="2019-02" db="EMBL/GenBank/DDBJ databases">
        <authorList>
            <person name="Goldberg S.R."/>
            <person name="Haltli B.A."/>
            <person name="Correa H."/>
            <person name="Russell K.G."/>
        </authorList>
    </citation>
    <scope>NUCLEOTIDE SEQUENCE [LARGE SCALE GENOMIC DNA]</scope>
    <source>
        <strain evidence="2 3">JCM 16186</strain>
    </source>
</reference>
<feature type="non-terminal residue" evidence="2">
    <location>
        <position position="1"/>
    </location>
</feature>
<organism evidence="2 3">
    <name type="scientific">Fulvivirga kasyanovii</name>
    <dbReference type="NCBI Taxonomy" id="396812"/>
    <lineage>
        <taxon>Bacteria</taxon>
        <taxon>Pseudomonadati</taxon>
        <taxon>Bacteroidota</taxon>
        <taxon>Cytophagia</taxon>
        <taxon>Cytophagales</taxon>
        <taxon>Fulvivirgaceae</taxon>
        <taxon>Fulvivirga</taxon>
    </lineage>
</organism>
<comment type="caution">
    <text evidence="2">The sequence shown here is derived from an EMBL/GenBank/DDBJ whole genome shotgun (WGS) entry which is preliminary data.</text>
</comment>
<dbReference type="EMBL" id="SMLW01000624">
    <property type="protein sequence ID" value="MTI27358.1"/>
    <property type="molecule type" value="Genomic_DNA"/>
</dbReference>
<dbReference type="InterPro" id="IPR007730">
    <property type="entry name" value="SPOR-like_dom"/>
</dbReference>
<feature type="domain" description="SPOR" evidence="1">
    <location>
        <begin position="280"/>
        <end position="358"/>
    </location>
</feature>
<dbReference type="PROSITE" id="PS51724">
    <property type="entry name" value="SPOR"/>
    <property type="match status" value="1"/>
</dbReference>
<dbReference type="Proteomes" id="UP000798808">
    <property type="component" value="Unassembled WGS sequence"/>
</dbReference>
<dbReference type="InterPro" id="IPR019861">
    <property type="entry name" value="PorP/SprF_Bacteroidetes"/>
</dbReference>
<evidence type="ECO:0000313" key="3">
    <source>
        <dbReference type="Proteomes" id="UP000798808"/>
    </source>
</evidence>
<dbReference type="Pfam" id="PF11751">
    <property type="entry name" value="PorP_SprF"/>
    <property type="match status" value="1"/>
</dbReference>
<dbReference type="RefSeq" id="WP_155174359.1">
    <property type="nucleotide sequence ID" value="NZ_SMLW01000624.1"/>
</dbReference>
<gene>
    <name evidence="2" type="ORF">E1163_20550</name>
</gene>
<protein>
    <submittedName>
        <fullName evidence="2">Type IX secretion system membrane protein PorP/SprF</fullName>
    </submittedName>
</protein>
<evidence type="ECO:0000259" key="1">
    <source>
        <dbReference type="PROSITE" id="PS51724"/>
    </source>
</evidence>
<evidence type="ECO:0000313" key="2">
    <source>
        <dbReference type="EMBL" id="MTI27358.1"/>
    </source>
</evidence>
<keyword evidence="3" id="KW-1185">Reference proteome</keyword>